<keyword evidence="3" id="KW-1185">Reference proteome</keyword>
<dbReference type="InterPro" id="IPR013632">
    <property type="entry name" value="Rad51_C"/>
</dbReference>
<protein>
    <submittedName>
        <fullName evidence="4">Rad51 domain-containing protein</fullName>
    </submittedName>
</protein>
<gene>
    <name evidence="2" type="ORF">GPUH_LOCUS5863</name>
</gene>
<reference evidence="2 3" key="2">
    <citation type="submission" date="2018-11" db="EMBL/GenBank/DDBJ databases">
        <authorList>
            <consortium name="Pathogen Informatics"/>
        </authorList>
    </citation>
    <scope>NUCLEOTIDE SEQUENCE [LARGE SCALE GENOMIC DNA]</scope>
</reference>
<organism evidence="4">
    <name type="scientific">Gongylonema pulchrum</name>
    <dbReference type="NCBI Taxonomy" id="637853"/>
    <lineage>
        <taxon>Eukaryota</taxon>
        <taxon>Metazoa</taxon>
        <taxon>Ecdysozoa</taxon>
        <taxon>Nematoda</taxon>
        <taxon>Chromadorea</taxon>
        <taxon>Rhabditida</taxon>
        <taxon>Spirurina</taxon>
        <taxon>Spiruromorpha</taxon>
        <taxon>Spiruroidea</taxon>
        <taxon>Gongylonematidae</taxon>
        <taxon>Gongylonema</taxon>
    </lineage>
</organism>
<dbReference type="OrthoDB" id="336321at2759"/>
<dbReference type="AlphaFoldDB" id="A0A183DAX5"/>
<dbReference type="Gene3D" id="3.40.50.300">
    <property type="entry name" value="P-loop containing nucleotide triphosphate hydrolases"/>
    <property type="match status" value="1"/>
</dbReference>
<sequence length="64" mass="6763">MDNGGVEYEEETGLDLFLRLGAPWLLLKSGCPDIDSLLKGGVIKGEITEFVGGVAAGKTQVIKL</sequence>
<evidence type="ECO:0000313" key="4">
    <source>
        <dbReference type="WBParaSite" id="GPUH_0000587401-mRNA-1"/>
    </source>
</evidence>
<accession>A0A183DAX5</accession>
<evidence type="ECO:0000259" key="1">
    <source>
        <dbReference type="Pfam" id="PF08423"/>
    </source>
</evidence>
<evidence type="ECO:0000313" key="2">
    <source>
        <dbReference type="EMBL" id="VDK52471.1"/>
    </source>
</evidence>
<evidence type="ECO:0000313" key="3">
    <source>
        <dbReference type="Proteomes" id="UP000271098"/>
    </source>
</evidence>
<dbReference type="WBParaSite" id="GPUH_0000587401-mRNA-1">
    <property type="protein sequence ID" value="GPUH_0000587401-mRNA-1"/>
    <property type="gene ID" value="GPUH_0000587401"/>
</dbReference>
<feature type="domain" description="Rad51-like C-terminal" evidence="1">
    <location>
        <begin position="26"/>
        <end position="62"/>
    </location>
</feature>
<dbReference type="EMBL" id="UYRT01012923">
    <property type="protein sequence ID" value="VDK52471.1"/>
    <property type="molecule type" value="Genomic_DNA"/>
</dbReference>
<proteinExistence type="predicted"/>
<reference evidence="4" key="1">
    <citation type="submission" date="2016-06" db="UniProtKB">
        <authorList>
            <consortium name="WormBaseParasite"/>
        </authorList>
    </citation>
    <scope>IDENTIFICATION</scope>
</reference>
<dbReference type="Proteomes" id="UP000271098">
    <property type="component" value="Unassembled WGS sequence"/>
</dbReference>
<dbReference type="InterPro" id="IPR027417">
    <property type="entry name" value="P-loop_NTPase"/>
</dbReference>
<name>A0A183DAX5_9BILA</name>
<dbReference type="SUPFAM" id="SSF52540">
    <property type="entry name" value="P-loop containing nucleoside triphosphate hydrolases"/>
    <property type="match status" value="1"/>
</dbReference>
<dbReference type="Pfam" id="PF08423">
    <property type="entry name" value="Rad51"/>
    <property type="match status" value="1"/>
</dbReference>